<dbReference type="InterPro" id="IPR050074">
    <property type="entry name" value="DHO_dehydrogenase"/>
</dbReference>
<comment type="caution">
    <text evidence="16">The sequence shown here is derived from an EMBL/GenBank/DDBJ whole genome shotgun (WGS) entry which is preliminary data.</text>
</comment>
<evidence type="ECO:0000256" key="6">
    <source>
        <dbReference type="ARBA" id="ARBA00012791"/>
    </source>
</evidence>
<dbReference type="Pfam" id="PF01180">
    <property type="entry name" value="DHO_dh"/>
    <property type="match status" value="1"/>
</dbReference>
<name>A0A9X2L724_9PROT</name>
<keyword evidence="11 16" id="KW-0560">Oxidoreductase</keyword>
<evidence type="ECO:0000256" key="9">
    <source>
        <dbReference type="ARBA" id="ARBA00022643"/>
    </source>
</evidence>
<comment type="pathway">
    <text evidence="4">Pyrimidine metabolism; UMP biosynthesis via de novo pathway; orotate from (S)-dihydroorotate (quinone route): step 1/1.</text>
</comment>
<evidence type="ECO:0000256" key="8">
    <source>
        <dbReference type="ARBA" id="ARBA00022630"/>
    </source>
</evidence>
<evidence type="ECO:0000313" key="16">
    <source>
        <dbReference type="EMBL" id="MCQ8184151.1"/>
    </source>
</evidence>
<dbReference type="GO" id="GO:0005737">
    <property type="term" value="C:cytoplasm"/>
    <property type="evidence" value="ECO:0007669"/>
    <property type="project" value="InterPro"/>
</dbReference>
<evidence type="ECO:0000256" key="5">
    <source>
        <dbReference type="ARBA" id="ARBA00005359"/>
    </source>
</evidence>
<dbReference type="PIRSF" id="PIRSF000164">
    <property type="entry name" value="DHO_oxidase"/>
    <property type="match status" value="1"/>
</dbReference>
<sequence length="343" mass="35996">MSKLGVRALSLLPPEKAHEATIRLLRSPLAPRPKVVSDAILRTEIAGLDLPNPLGMAAGFDKNAEVPDKLLRLGFGFVEVGAVTPKPQPGNAKPRVFRLRKDEAVINRYGFNNDGLEAIGERLAARAGTPGVVGINLGANKDSSDRAEDYVKGLVALEPHVSFLTVNVSSPNTQGLRDLQGKAALGELLGRVLRARKTDKPVFVKVAPDLIDEDKADILDAATEAGISGLIVSNTTLSREGVSGPDAHQKGGLSGKPLFERSTAVLRDFAVASEGKMPLIGVGGVASAEDALTKIKNGASAVQLYTALVYQGPGLAKTIIEELPDLLRRDGFTNVADAVGAAL</sequence>
<dbReference type="InterPro" id="IPR013785">
    <property type="entry name" value="Aldolase_TIM"/>
</dbReference>
<keyword evidence="12" id="KW-0472">Membrane</keyword>
<dbReference type="EMBL" id="JANIBC010000001">
    <property type="protein sequence ID" value="MCQ8184151.1"/>
    <property type="molecule type" value="Genomic_DNA"/>
</dbReference>
<dbReference type="InterPro" id="IPR005719">
    <property type="entry name" value="Dihydroorotate_DH_2"/>
</dbReference>
<evidence type="ECO:0000256" key="12">
    <source>
        <dbReference type="ARBA" id="ARBA00023136"/>
    </source>
</evidence>
<dbReference type="Proteomes" id="UP001142610">
    <property type="component" value="Unassembled WGS sequence"/>
</dbReference>
<comment type="catalytic activity">
    <reaction evidence="13">
        <text>(S)-dihydroorotate + a quinone = orotate + a quinol</text>
        <dbReference type="Rhea" id="RHEA:30187"/>
        <dbReference type="ChEBI" id="CHEBI:24646"/>
        <dbReference type="ChEBI" id="CHEBI:30839"/>
        <dbReference type="ChEBI" id="CHEBI:30864"/>
        <dbReference type="ChEBI" id="CHEBI:132124"/>
        <dbReference type="EC" id="1.3.5.2"/>
    </reaction>
</comment>
<dbReference type="GO" id="GO:0006222">
    <property type="term" value="P:UMP biosynthetic process"/>
    <property type="evidence" value="ECO:0007669"/>
    <property type="project" value="InterPro"/>
</dbReference>
<feature type="domain" description="Dihydroorotate dehydrogenase catalytic" evidence="15">
    <location>
        <begin position="41"/>
        <end position="327"/>
    </location>
</feature>
<evidence type="ECO:0000256" key="1">
    <source>
        <dbReference type="ARBA" id="ARBA00001917"/>
    </source>
</evidence>
<gene>
    <name evidence="16" type="ORF">NOG11_02005</name>
</gene>
<evidence type="ECO:0000259" key="15">
    <source>
        <dbReference type="Pfam" id="PF01180"/>
    </source>
</evidence>
<evidence type="ECO:0000256" key="3">
    <source>
        <dbReference type="ARBA" id="ARBA00004370"/>
    </source>
</evidence>
<evidence type="ECO:0000256" key="13">
    <source>
        <dbReference type="ARBA" id="ARBA00048639"/>
    </source>
</evidence>
<comment type="subcellular location">
    <subcellularLocation>
        <location evidence="3">Membrane</location>
    </subcellularLocation>
</comment>
<accession>A0A9X2L724</accession>
<keyword evidence="17" id="KW-1185">Reference proteome</keyword>
<evidence type="ECO:0000313" key="17">
    <source>
        <dbReference type="Proteomes" id="UP001142610"/>
    </source>
</evidence>
<dbReference type="NCBIfam" id="TIGR01036">
    <property type="entry name" value="pyrD_sub2"/>
    <property type="match status" value="1"/>
</dbReference>
<reference evidence="16" key="1">
    <citation type="submission" date="2022-07" db="EMBL/GenBank/DDBJ databases">
        <title>Parvularcula maris sp. nov., an algicidal bacterium isolated from seawater.</title>
        <authorList>
            <person name="Li F."/>
        </authorList>
    </citation>
    <scope>NUCLEOTIDE SEQUENCE</scope>
    <source>
        <strain evidence="16">BGMRC 0090</strain>
    </source>
</reference>
<dbReference type="NCBIfam" id="NF003645">
    <property type="entry name" value="PRK05286.1-2"/>
    <property type="match status" value="1"/>
</dbReference>
<dbReference type="CDD" id="cd04738">
    <property type="entry name" value="DHOD_2_like"/>
    <property type="match status" value="1"/>
</dbReference>
<evidence type="ECO:0000256" key="14">
    <source>
        <dbReference type="NCBIfam" id="TIGR01036"/>
    </source>
</evidence>
<dbReference type="Gene3D" id="3.20.20.70">
    <property type="entry name" value="Aldolase class I"/>
    <property type="match status" value="1"/>
</dbReference>
<dbReference type="AlphaFoldDB" id="A0A9X2L724"/>
<comment type="cofactor">
    <cofactor evidence="1">
        <name>FMN</name>
        <dbReference type="ChEBI" id="CHEBI:58210"/>
    </cofactor>
</comment>
<keyword evidence="9" id="KW-0288">FMN</keyword>
<evidence type="ECO:0000256" key="10">
    <source>
        <dbReference type="ARBA" id="ARBA00022975"/>
    </source>
</evidence>
<dbReference type="InterPro" id="IPR005720">
    <property type="entry name" value="Dihydroorotate_DH_cat"/>
</dbReference>
<keyword evidence="8" id="KW-0285">Flavoprotein</keyword>
<evidence type="ECO:0000256" key="2">
    <source>
        <dbReference type="ARBA" id="ARBA00003125"/>
    </source>
</evidence>
<dbReference type="PROSITE" id="PS00911">
    <property type="entry name" value="DHODEHASE_1"/>
    <property type="match status" value="1"/>
</dbReference>
<dbReference type="GO" id="GO:0006207">
    <property type="term" value="P:'de novo' pyrimidine nucleobase biosynthetic process"/>
    <property type="evidence" value="ECO:0007669"/>
    <property type="project" value="UniProtKB-UniRule"/>
</dbReference>
<dbReference type="InterPro" id="IPR001295">
    <property type="entry name" value="Dihydroorotate_DH_CS"/>
</dbReference>
<evidence type="ECO:0000256" key="11">
    <source>
        <dbReference type="ARBA" id="ARBA00023002"/>
    </source>
</evidence>
<dbReference type="InterPro" id="IPR012135">
    <property type="entry name" value="Dihydroorotate_DH_1_2"/>
</dbReference>
<dbReference type="PANTHER" id="PTHR48109">
    <property type="entry name" value="DIHYDROOROTATE DEHYDROGENASE (QUINONE), MITOCHONDRIAL-RELATED"/>
    <property type="match status" value="1"/>
</dbReference>
<dbReference type="SUPFAM" id="SSF51395">
    <property type="entry name" value="FMN-linked oxidoreductases"/>
    <property type="match status" value="1"/>
</dbReference>
<evidence type="ECO:0000256" key="7">
    <source>
        <dbReference type="ARBA" id="ARBA00018366"/>
    </source>
</evidence>
<proteinExistence type="inferred from homology"/>
<dbReference type="EC" id="1.3.5.2" evidence="6 14"/>
<dbReference type="GO" id="GO:0106430">
    <property type="term" value="F:dihydroorotate dehydrogenase (quinone) activity"/>
    <property type="evidence" value="ECO:0007669"/>
    <property type="project" value="UniProtKB-EC"/>
</dbReference>
<comment type="similarity">
    <text evidence="5">Belongs to the dihydroorotate dehydrogenase family. Type 2 subfamily.</text>
</comment>
<dbReference type="GO" id="GO:0016020">
    <property type="term" value="C:membrane"/>
    <property type="evidence" value="ECO:0007669"/>
    <property type="project" value="UniProtKB-SubCell"/>
</dbReference>
<dbReference type="PANTHER" id="PTHR48109:SF4">
    <property type="entry name" value="DIHYDROOROTATE DEHYDROGENASE (QUINONE), MITOCHONDRIAL"/>
    <property type="match status" value="1"/>
</dbReference>
<evidence type="ECO:0000256" key="4">
    <source>
        <dbReference type="ARBA" id="ARBA00005161"/>
    </source>
</evidence>
<dbReference type="RefSeq" id="WP_256617958.1">
    <property type="nucleotide sequence ID" value="NZ_JANIBC010000001.1"/>
</dbReference>
<comment type="function">
    <text evidence="2">Catalyzes the conversion of dihydroorotate to orotate with quinone as electron acceptor.</text>
</comment>
<dbReference type="PROSITE" id="PS00912">
    <property type="entry name" value="DHODEHASE_2"/>
    <property type="match status" value="1"/>
</dbReference>
<dbReference type="NCBIfam" id="NF003652">
    <property type="entry name" value="PRK05286.2-5"/>
    <property type="match status" value="1"/>
</dbReference>
<organism evidence="16 17">
    <name type="scientific">Parvularcula maris</name>
    <dbReference type="NCBI Taxonomy" id="2965077"/>
    <lineage>
        <taxon>Bacteria</taxon>
        <taxon>Pseudomonadati</taxon>
        <taxon>Pseudomonadota</taxon>
        <taxon>Alphaproteobacteria</taxon>
        <taxon>Parvularculales</taxon>
        <taxon>Parvularculaceae</taxon>
        <taxon>Parvularcula</taxon>
    </lineage>
</organism>
<keyword evidence="10" id="KW-0665">Pyrimidine biosynthesis</keyword>
<protein>
    <recommendedName>
        <fullName evidence="7 14">Dihydroorotate dehydrogenase (quinone)</fullName>
        <ecNumber evidence="6 14">1.3.5.2</ecNumber>
    </recommendedName>
</protein>